<dbReference type="RefSeq" id="WP_196420460.1">
    <property type="nucleotide sequence ID" value="NZ_JADQTO010000042.1"/>
</dbReference>
<dbReference type="EMBL" id="JADQTO010000042">
    <property type="protein sequence ID" value="MBG0568691.1"/>
    <property type="molecule type" value="Genomic_DNA"/>
</dbReference>
<gene>
    <name evidence="1" type="ORF">I4J89_45475</name>
</gene>
<reference evidence="1" key="1">
    <citation type="submission" date="2020-11" db="EMBL/GenBank/DDBJ databases">
        <title>Isolation and identification of active actinomycetes.</title>
        <authorList>
            <person name="Sun X."/>
        </authorList>
    </citation>
    <scope>NUCLEOTIDE SEQUENCE</scope>
    <source>
        <strain evidence="1">NEAU-A11</strain>
    </source>
</reference>
<protein>
    <submittedName>
        <fullName evidence="1">Uncharacterized protein</fullName>
    </submittedName>
</protein>
<dbReference type="Proteomes" id="UP000598146">
    <property type="component" value="Unassembled WGS sequence"/>
</dbReference>
<evidence type="ECO:0000313" key="1">
    <source>
        <dbReference type="EMBL" id="MBG0568691.1"/>
    </source>
</evidence>
<keyword evidence="2" id="KW-1185">Reference proteome</keyword>
<evidence type="ECO:0000313" key="2">
    <source>
        <dbReference type="Proteomes" id="UP000598146"/>
    </source>
</evidence>
<name>A0A931CLN6_9ACTN</name>
<accession>A0A931CLN6</accession>
<proteinExistence type="predicted"/>
<dbReference type="AlphaFoldDB" id="A0A931CLN6"/>
<sequence length="114" mass="12893">MDHDLHTSRFSLQHRWGGGEDAFSIDQLTDLLDELDADDPEHPDVWISDNEVGYSVLAFAGSRGLVVLEDHEEVRGPRHMTGYSMAMMRNLFEMVMQGRVSEVESLPWLPGYGS</sequence>
<organism evidence="1 2">
    <name type="scientific">Actinoplanes aureus</name>
    <dbReference type="NCBI Taxonomy" id="2792083"/>
    <lineage>
        <taxon>Bacteria</taxon>
        <taxon>Bacillati</taxon>
        <taxon>Actinomycetota</taxon>
        <taxon>Actinomycetes</taxon>
        <taxon>Micromonosporales</taxon>
        <taxon>Micromonosporaceae</taxon>
        <taxon>Actinoplanes</taxon>
    </lineage>
</organism>
<comment type="caution">
    <text evidence="1">The sequence shown here is derived from an EMBL/GenBank/DDBJ whole genome shotgun (WGS) entry which is preliminary data.</text>
</comment>